<evidence type="ECO:0000313" key="3">
    <source>
        <dbReference type="Proteomes" id="UP000198372"/>
    </source>
</evidence>
<dbReference type="AlphaFoldDB" id="A0A238F9F8"/>
<proteinExistence type="predicted"/>
<gene>
    <name evidence="2" type="ORF">BQ2448_615</name>
</gene>
<feature type="region of interest" description="Disordered" evidence="1">
    <location>
        <begin position="45"/>
        <end position="69"/>
    </location>
</feature>
<dbReference type="EMBL" id="FMSP01000003">
    <property type="protein sequence ID" value="SCV68494.1"/>
    <property type="molecule type" value="Genomic_DNA"/>
</dbReference>
<feature type="compositionally biased region" description="Low complexity" evidence="1">
    <location>
        <begin position="60"/>
        <end position="69"/>
    </location>
</feature>
<organism evidence="2 3">
    <name type="scientific">Microbotryum intermedium</name>
    <dbReference type="NCBI Taxonomy" id="269621"/>
    <lineage>
        <taxon>Eukaryota</taxon>
        <taxon>Fungi</taxon>
        <taxon>Dikarya</taxon>
        <taxon>Basidiomycota</taxon>
        <taxon>Pucciniomycotina</taxon>
        <taxon>Microbotryomycetes</taxon>
        <taxon>Microbotryales</taxon>
        <taxon>Microbotryaceae</taxon>
        <taxon>Microbotryum</taxon>
    </lineage>
</organism>
<accession>A0A238F9F8</accession>
<dbReference type="Proteomes" id="UP000198372">
    <property type="component" value="Unassembled WGS sequence"/>
</dbReference>
<protein>
    <submittedName>
        <fullName evidence="2">BQ2448_615 protein</fullName>
    </submittedName>
</protein>
<feature type="compositionally biased region" description="Basic and acidic residues" evidence="1">
    <location>
        <begin position="229"/>
        <end position="246"/>
    </location>
</feature>
<feature type="compositionally biased region" description="Low complexity" evidence="1">
    <location>
        <begin position="219"/>
        <end position="228"/>
    </location>
</feature>
<sequence>MLMLHRLARSGDIPLPTPPSEALDCNSPPITNETCFRIGKAGGAVSTASSSRSDREHALRTPATKPTTAPTRLKTFLKILNKPTRHSSPLTIDIPPSSPIRPATVQSTPIYDRFAGTASQEDQHKSTTTPGVPTSAYEEDVEPPHLCSNKASVEKHEMHPTSLTPLHDEDFDSVSNYSTDLGGEVVAAPPAHGSAALSTPPRPPTSSTSTSCRFERNSESVSESAGSHSDAKNDSVEGNDGKRNSDELSYSTDYHWDARSLVLLRVLLRTGRCQVGRSSEVRVSTYRPAWAVWVPIRVSL</sequence>
<evidence type="ECO:0000313" key="2">
    <source>
        <dbReference type="EMBL" id="SCV68494.1"/>
    </source>
</evidence>
<dbReference type="OrthoDB" id="2536345at2759"/>
<reference evidence="3" key="1">
    <citation type="submission" date="2016-09" db="EMBL/GenBank/DDBJ databases">
        <authorList>
            <person name="Jeantristanb JTB J.-T."/>
            <person name="Ricardo R."/>
        </authorList>
    </citation>
    <scope>NUCLEOTIDE SEQUENCE [LARGE SCALE GENOMIC DNA]</scope>
</reference>
<feature type="region of interest" description="Disordered" evidence="1">
    <location>
        <begin position="115"/>
        <end position="248"/>
    </location>
</feature>
<keyword evidence="3" id="KW-1185">Reference proteome</keyword>
<evidence type="ECO:0000256" key="1">
    <source>
        <dbReference type="SAM" id="MobiDB-lite"/>
    </source>
</evidence>
<name>A0A238F9F8_9BASI</name>